<feature type="region of interest" description="Disordered" evidence="1">
    <location>
        <begin position="96"/>
        <end position="117"/>
    </location>
</feature>
<accession>A0A645I843</accession>
<dbReference type="EMBL" id="VSSQ01109066">
    <property type="protein sequence ID" value="MPN47515.1"/>
    <property type="molecule type" value="Genomic_DNA"/>
</dbReference>
<organism evidence="2">
    <name type="scientific">bioreactor metagenome</name>
    <dbReference type="NCBI Taxonomy" id="1076179"/>
    <lineage>
        <taxon>unclassified sequences</taxon>
        <taxon>metagenomes</taxon>
        <taxon>ecological metagenomes</taxon>
    </lineage>
</organism>
<sequence length="117" mass="13065">MPPEAYYEQALQKAIRDITAGKYDDCSSGLQIVERIANHRTKVQQIQNTIESTLHNMEMAEELIASEPDNKRAQDLMAENKRRAEAIPQMIRGMKEEQAREELDTGSPNVIGGGGHG</sequence>
<name>A0A645I843_9ZZZZ</name>
<reference evidence="2" key="1">
    <citation type="submission" date="2019-08" db="EMBL/GenBank/DDBJ databases">
        <authorList>
            <person name="Kucharzyk K."/>
            <person name="Murdoch R.W."/>
            <person name="Higgins S."/>
            <person name="Loffler F."/>
        </authorList>
    </citation>
    <scope>NUCLEOTIDE SEQUENCE</scope>
</reference>
<comment type="caution">
    <text evidence="2">The sequence shown here is derived from an EMBL/GenBank/DDBJ whole genome shotgun (WGS) entry which is preliminary data.</text>
</comment>
<dbReference type="AlphaFoldDB" id="A0A645I843"/>
<evidence type="ECO:0000313" key="2">
    <source>
        <dbReference type="EMBL" id="MPN47515.1"/>
    </source>
</evidence>
<proteinExistence type="predicted"/>
<dbReference type="Pfam" id="PF19824">
    <property type="entry name" value="Tlp"/>
    <property type="match status" value="1"/>
</dbReference>
<evidence type="ECO:0000256" key="1">
    <source>
        <dbReference type="SAM" id="MobiDB-lite"/>
    </source>
</evidence>
<dbReference type="InterPro" id="IPR017524">
    <property type="entry name" value="SASP_thioredoxin-like"/>
</dbReference>
<protein>
    <submittedName>
        <fullName evidence="2">Uncharacterized protein</fullName>
    </submittedName>
</protein>
<gene>
    <name evidence="2" type="ORF">SDC9_195117</name>
</gene>